<dbReference type="AlphaFoldDB" id="A0A2W4VQ36"/>
<comment type="caution">
    <text evidence="2">The sequence shown here is derived from an EMBL/GenBank/DDBJ whole genome shotgun (WGS) entry which is preliminary data.</text>
</comment>
<reference evidence="2 3" key="2">
    <citation type="submission" date="2018-06" db="EMBL/GenBank/DDBJ databases">
        <title>Metagenomic assembly of (sub)arctic Cyanobacteria and their associated microbiome from non-axenic cultures.</title>
        <authorList>
            <person name="Baurain D."/>
        </authorList>
    </citation>
    <scope>NUCLEOTIDE SEQUENCE [LARGE SCALE GENOMIC DNA]</scope>
    <source>
        <strain evidence="2">ULC129bin1</strain>
    </source>
</reference>
<keyword evidence="1" id="KW-0812">Transmembrane</keyword>
<feature type="transmembrane region" description="Helical" evidence="1">
    <location>
        <begin position="134"/>
        <end position="161"/>
    </location>
</feature>
<protein>
    <recommendedName>
        <fullName evidence="4">Molecular chaperone DnaJ</fullName>
    </recommendedName>
</protein>
<keyword evidence="1" id="KW-1133">Transmembrane helix</keyword>
<organism evidence="2 3">
    <name type="scientific">Leptolyngbya foveolarum</name>
    <dbReference type="NCBI Taxonomy" id="47253"/>
    <lineage>
        <taxon>Bacteria</taxon>
        <taxon>Bacillati</taxon>
        <taxon>Cyanobacteriota</taxon>
        <taxon>Cyanophyceae</taxon>
        <taxon>Leptolyngbyales</taxon>
        <taxon>Leptolyngbyaceae</taxon>
        <taxon>Leptolyngbya group</taxon>
        <taxon>Leptolyngbya</taxon>
    </lineage>
</organism>
<dbReference type="Pfam" id="PF11833">
    <property type="entry name" value="CPP1-like"/>
    <property type="match status" value="1"/>
</dbReference>
<reference evidence="3" key="1">
    <citation type="submission" date="2018-04" db="EMBL/GenBank/DDBJ databases">
        <authorList>
            <person name="Cornet L."/>
        </authorList>
    </citation>
    <scope>NUCLEOTIDE SEQUENCE [LARGE SCALE GENOMIC DNA]</scope>
</reference>
<feature type="transmembrane region" description="Helical" evidence="1">
    <location>
        <begin position="173"/>
        <end position="194"/>
    </location>
</feature>
<evidence type="ECO:0000313" key="2">
    <source>
        <dbReference type="EMBL" id="PZO14381.1"/>
    </source>
</evidence>
<evidence type="ECO:0008006" key="4">
    <source>
        <dbReference type="Google" id="ProtNLM"/>
    </source>
</evidence>
<dbReference type="PANTHER" id="PTHR33372">
    <property type="match status" value="1"/>
</dbReference>
<accession>A0A2W4VQ36</accession>
<sequence>MSEQNVHYETLGLTEAASFEEVQAARKRLVAEHAADPQQKESIEAAYDAILMERLKLRQEGKIKVPDRIRFAEKQAKPKISLTPISSGLSNNSPQWFSDLLDQPESSSELLWPSIIFAVLAALSWVLVPTGGAITAAAANSAANSTAAVALALGMMTTVYFLNKKTRKLWRSLGLAAIGLVVGLALGLLIESIFQSQGQTLSPAYTSSLSASITLTVLWFITGFLR</sequence>
<feature type="transmembrane region" description="Helical" evidence="1">
    <location>
        <begin position="206"/>
        <end position="225"/>
    </location>
</feature>
<name>A0A2W4VQ36_9CYAN</name>
<dbReference type="EMBL" id="QBMC01000109">
    <property type="protein sequence ID" value="PZO14381.1"/>
    <property type="molecule type" value="Genomic_DNA"/>
</dbReference>
<evidence type="ECO:0000313" key="3">
    <source>
        <dbReference type="Proteomes" id="UP000249354"/>
    </source>
</evidence>
<feature type="transmembrane region" description="Helical" evidence="1">
    <location>
        <begin position="110"/>
        <end position="128"/>
    </location>
</feature>
<dbReference type="InterPro" id="IPR021788">
    <property type="entry name" value="CPP1-like"/>
</dbReference>
<proteinExistence type="predicted"/>
<gene>
    <name evidence="2" type="ORF">DCF25_14960</name>
</gene>
<evidence type="ECO:0000256" key="1">
    <source>
        <dbReference type="SAM" id="Phobius"/>
    </source>
</evidence>
<dbReference type="PANTHER" id="PTHR33372:SF2">
    <property type="entry name" value="PROTEIN CHAPERONE-LIKE PROTEIN OF POR1, CHLOROPLASTIC"/>
    <property type="match status" value="1"/>
</dbReference>
<dbReference type="Proteomes" id="UP000249354">
    <property type="component" value="Unassembled WGS sequence"/>
</dbReference>
<keyword evidence="1" id="KW-0472">Membrane</keyword>